<proteinExistence type="predicted"/>
<reference evidence="2" key="1">
    <citation type="submission" date="2016-10" db="EMBL/GenBank/DDBJ databases">
        <authorList>
            <person name="Varghese N."/>
            <person name="Submissions S."/>
        </authorList>
    </citation>
    <scope>NUCLEOTIDE SEQUENCE [LARGE SCALE GENOMIC DNA]</scope>
    <source>
        <strain evidence="2">CGMCC 1.10784</strain>
    </source>
</reference>
<evidence type="ECO:0000313" key="1">
    <source>
        <dbReference type="EMBL" id="SFD72714.1"/>
    </source>
</evidence>
<accession>A0A1I1UPS9</accession>
<gene>
    <name evidence="1" type="ORF">SAMN05216378_1161</name>
</gene>
<evidence type="ECO:0000313" key="2">
    <source>
        <dbReference type="Proteomes" id="UP000198855"/>
    </source>
</evidence>
<name>A0A1I1UPS9_9BACL</name>
<organism evidence="1 2">
    <name type="scientific">Paenibacillus catalpae</name>
    <dbReference type="NCBI Taxonomy" id="1045775"/>
    <lineage>
        <taxon>Bacteria</taxon>
        <taxon>Bacillati</taxon>
        <taxon>Bacillota</taxon>
        <taxon>Bacilli</taxon>
        <taxon>Bacillales</taxon>
        <taxon>Paenibacillaceae</taxon>
        <taxon>Paenibacillus</taxon>
    </lineage>
</organism>
<dbReference type="EMBL" id="FOMT01000001">
    <property type="protein sequence ID" value="SFD72714.1"/>
    <property type="molecule type" value="Genomic_DNA"/>
</dbReference>
<dbReference type="OrthoDB" id="2990402at2"/>
<dbReference type="STRING" id="1045775.SAMN05216378_1161"/>
<dbReference type="Proteomes" id="UP000198855">
    <property type="component" value="Unassembled WGS sequence"/>
</dbReference>
<keyword evidence="2" id="KW-1185">Reference proteome</keyword>
<dbReference type="RefSeq" id="WP_091181990.1">
    <property type="nucleotide sequence ID" value="NZ_FOMT01000001.1"/>
</dbReference>
<dbReference type="AlphaFoldDB" id="A0A1I1UPS9"/>
<protein>
    <submittedName>
        <fullName evidence="1">Uncharacterized protein</fullName>
    </submittedName>
</protein>
<sequence length="64" mass="7445">MDLELGKHNRIIFLNGTKLAGELTDIKRLGSELYSLWIDIGRQPVYISYCDVKEIVQIDNYENE</sequence>